<evidence type="ECO:0000313" key="1">
    <source>
        <dbReference type="EMBL" id="VFJ45114.1"/>
    </source>
</evidence>
<gene>
    <name evidence="1" type="ORF">BECKDK2373C_GA0170839_101029</name>
</gene>
<protein>
    <submittedName>
        <fullName evidence="1">Uncharacterized protein</fullName>
    </submittedName>
</protein>
<sequence>MQLTPSLARFYANNRCDMGFRIDNIFEPMDRTAHRLFQFSSPTSTESPGFLTVIHGIQRRLCVEWYRFPLNPPHHFRFDDPRFTDVNRQRKLKTSSETLVRLIR</sequence>
<reference evidence="1" key="1">
    <citation type="submission" date="2019-02" db="EMBL/GenBank/DDBJ databases">
        <authorList>
            <person name="Gruber-Vodicka R. H."/>
            <person name="Seah K. B. B."/>
        </authorList>
    </citation>
    <scope>NUCLEOTIDE SEQUENCE</scope>
    <source>
        <strain evidence="1">BECK_DK161</strain>
    </source>
</reference>
<proteinExistence type="predicted"/>
<dbReference type="AlphaFoldDB" id="A0A450S0J6"/>
<organism evidence="1">
    <name type="scientific">Candidatus Kentrum sp. DK</name>
    <dbReference type="NCBI Taxonomy" id="2126562"/>
    <lineage>
        <taxon>Bacteria</taxon>
        <taxon>Pseudomonadati</taxon>
        <taxon>Pseudomonadota</taxon>
        <taxon>Gammaproteobacteria</taxon>
        <taxon>Candidatus Kentrum</taxon>
    </lineage>
</organism>
<dbReference type="EMBL" id="CAADEY010000010">
    <property type="protein sequence ID" value="VFJ45114.1"/>
    <property type="molecule type" value="Genomic_DNA"/>
</dbReference>
<name>A0A450S0J6_9GAMM</name>
<accession>A0A450S0J6</accession>